<evidence type="ECO:0000313" key="2">
    <source>
        <dbReference type="Proteomes" id="UP000279422"/>
    </source>
</evidence>
<name>A0A497E4U2_UNCAE</name>
<reference evidence="1 2" key="1">
    <citation type="submission" date="2018-06" db="EMBL/GenBank/DDBJ databases">
        <title>Extensive metabolic versatility and redundancy in microbially diverse, dynamic hydrothermal sediments.</title>
        <authorList>
            <person name="Dombrowski N."/>
            <person name="Teske A."/>
            <person name="Baker B.J."/>
        </authorList>
    </citation>
    <scope>NUCLEOTIDE SEQUENCE [LARGE SCALE GENOMIC DNA]</scope>
    <source>
        <strain evidence="1">B47_G16</strain>
    </source>
</reference>
<dbReference type="AlphaFoldDB" id="A0A497E4U2"/>
<gene>
    <name evidence="1" type="ORF">DRJ00_04405</name>
</gene>
<accession>A0A497E4U2</accession>
<organism evidence="1 2">
    <name type="scientific">Aerophobetes bacterium</name>
    <dbReference type="NCBI Taxonomy" id="2030807"/>
    <lineage>
        <taxon>Bacteria</taxon>
        <taxon>Candidatus Aerophobota</taxon>
    </lineage>
</organism>
<proteinExistence type="predicted"/>
<sequence length="68" mass="8337">MDPISQNRFVSFKIPFLRFFDLVFGQVNSIKLNEKWSRRVRRGFIKEKPELKKMRRKNIARHKILDTM</sequence>
<protein>
    <submittedName>
        <fullName evidence="1">Uncharacterized protein</fullName>
    </submittedName>
</protein>
<evidence type="ECO:0000313" key="1">
    <source>
        <dbReference type="EMBL" id="RLE09364.1"/>
    </source>
</evidence>
<comment type="caution">
    <text evidence="1">The sequence shown here is derived from an EMBL/GenBank/DDBJ whole genome shotgun (WGS) entry which is preliminary data.</text>
</comment>
<dbReference type="EMBL" id="QMPZ01000049">
    <property type="protein sequence ID" value="RLE09364.1"/>
    <property type="molecule type" value="Genomic_DNA"/>
</dbReference>
<dbReference type="Proteomes" id="UP000279422">
    <property type="component" value="Unassembled WGS sequence"/>
</dbReference>